<evidence type="ECO:0000256" key="4">
    <source>
        <dbReference type="ARBA" id="ARBA00022490"/>
    </source>
</evidence>
<dbReference type="RefSeq" id="WP_143895885.1">
    <property type="nucleotide sequence ID" value="NZ_VJND01000011.1"/>
</dbReference>
<reference evidence="6 7" key="1">
    <citation type="submission" date="2019-07" db="EMBL/GenBank/DDBJ databases">
        <title>Tepidimonas sediminis YIM 72259 draft genome.</title>
        <authorList>
            <person name="Da Costa M.S."/>
            <person name="Froufe H.J.C."/>
            <person name="Egas C."/>
            <person name="Albuquerque L."/>
        </authorList>
    </citation>
    <scope>NUCLEOTIDE SEQUENCE [LARGE SCALE GENOMIC DNA]</scope>
    <source>
        <strain evidence="6 7">YIM 72259</strain>
    </source>
</reference>
<evidence type="ECO:0000256" key="1">
    <source>
        <dbReference type="ARBA" id="ARBA00004453"/>
    </source>
</evidence>
<dbReference type="NCBIfam" id="NF001464">
    <property type="entry name" value="PRK00321.1-5"/>
    <property type="match status" value="1"/>
</dbReference>
<dbReference type="GO" id="GO:0006310">
    <property type="term" value="P:DNA recombination"/>
    <property type="evidence" value="ECO:0007669"/>
    <property type="project" value="UniProtKB-KW"/>
</dbReference>
<comment type="caution">
    <text evidence="6">The sequence shown here is derived from an EMBL/GenBank/DDBJ whole genome shotgun (WGS) entry which is preliminary data.</text>
</comment>
<evidence type="ECO:0000256" key="2">
    <source>
        <dbReference type="ARBA" id="ARBA00008657"/>
    </source>
</evidence>
<keyword evidence="5" id="KW-0233">DNA recombination</keyword>
<organism evidence="6 7">
    <name type="scientific">Tepidimonas sediminis</name>
    <dbReference type="NCBI Taxonomy" id="2588941"/>
    <lineage>
        <taxon>Bacteria</taxon>
        <taxon>Pseudomonadati</taxon>
        <taxon>Pseudomonadota</taxon>
        <taxon>Betaproteobacteria</taxon>
        <taxon>Burkholderiales</taxon>
        <taxon>Tepidimonas</taxon>
    </lineage>
</organism>
<dbReference type="PANTHER" id="PTHR38103:SF1">
    <property type="entry name" value="RECOMBINATION-ASSOCIATED PROTEIN RDGC"/>
    <property type="match status" value="1"/>
</dbReference>
<evidence type="ECO:0000313" key="7">
    <source>
        <dbReference type="Proteomes" id="UP000320225"/>
    </source>
</evidence>
<sequence>MFKNLTVLRVAEAPTLELEAIEEALRRRPFVPCGPTQAESLGWVPPRDDPHAPLVEAVAGHRLMRLRLEHKRVPATAVRRELEARCARIEATEGRQPGRREQRELKEAIQQELLPRAFAQSADVWVWWDVRAGRLLLDTTTARRVDAVTTALVEALPGWRAEPLATATSPASAMAAWLGSSTEDWPLHFAPGREVELKGDGDSPPMVRYARHTLDAEAMRTHLAQGKRPTRLALDWDGRVQFVLTEALQLRRIAFDDGVFEASDHGEADRFDADAAIATGELSSLLDDLIAALGGPLNP</sequence>
<dbReference type="PANTHER" id="PTHR38103">
    <property type="entry name" value="RECOMBINATION-ASSOCIATED PROTEIN RDGC"/>
    <property type="match status" value="1"/>
</dbReference>
<comment type="similarity">
    <text evidence="2">Belongs to the RdgC family.</text>
</comment>
<dbReference type="AlphaFoldDB" id="A0A554WM25"/>
<dbReference type="GO" id="GO:0043590">
    <property type="term" value="C:bacterial nucleoid"/>
    <property type="evidence" value="ECO:0007669"/>
    <property type="project" value="TreeGrafter"/>
</dbReference>
<gene>
    <name evidence="6" type="primary">rdgC</name>
    <name evidence="6" type="ORF">Tsedi_01827</name>
</gene>
<dbReference type="GO" id="GO:0003690">
    <property type="term" value="F:double-stranded DNA binding"/>
    <property type="evidence" value="ECO:0007669"/>
    <property type="project" value="TreeGrafter"/>
</dbReference>
<evidence type="ECO:0000313" key="6">
    <source>
        <dbReference type="EMBL" id="TSE24633.1"/>
    </source>
</evidence>
<dbReference type="InterPro" id="IPR007476">
    <property type="entry name" value="RdgC"/>
</dbReference>
<dbReference type="Pfam" id="PF04381">
    <property type="entry name" value="RdgC"/>
    <property type="match status" value="1"/>
</dbReference>
<dbReference type="GO" id="GO:0000018">
    <property type="term" value="P:regulation of DNA recombination"/>
    <property type="evidence" value="ECO:0007669"/>
    <property type="project" value="TreeGrafter"/>
</dbReference>
<keyword evidence="7" id="KW-1185">Reference proteome</keyword>
<evidence type="ECO:0000256" key="5">
    <source>
        <dbReference type="ARBA" id="ARBA00023172"/>
    </source>
</evidence>
<name>A0A554WM25_9BURK</name>
<accession>A0A554WM25</accession>
<evidence type="ECO:0000256" key="3">
    <source>
        <dbReference type="ARBA" id="ARBA00022296"/>
    </source>
</evidence>
<comment type="subcellular location">
    <subcellularLocation>
        <location evidence="1">Cytoplasm</location>
        <location evidence="1">Nucleoid</location>
    </subcellularLocation>
</comment>
<dbReference type="EMBL" id="VJND01000011">
    <property type="protein sequence ID" value="TSE24633.1"/>
    <property type="molecule type" value="Genomic_DNA"/>
</dbReference>
<dbReference type="OrthoDB" id="5290530at2"/>
<keyword evidence="4" id="KW-0963">Cytoplasm</keyword>
<proteinExistence type="inferred from homology"/>
<protein>
    <recommendedName>
        <fullName evidence="3">Recombination-associated protein RdgC</fullName>
    </recommendedName>
</protein>
<dbReference type="Proteomes" id="UP000320225">
    <property type="component" value="Unassembled WGS sequence"/>
</dbReference>
<dbReference type="NCBIfam" id="NF001463">
    <property type="entry name" value="PRK00321.1-4"/>
    <property type="match status" value="1"/>
</dbReference>